<evidence type="ECO:0000256" key="15">
    <source>
        <dbReference type="SAM" id="MobiDB-lite"/>
    </source>
</evidence>
<dbReference type="InterPro" id="IPR013264">
    <property type="entry name" value="DNAG_N"/>
</dbReference>
<dbReference type="Gene3D" id="1.10.860.10">
    <property type="entry name" value="DNAb Helicase, Chain A"/>
    <property type="match status" value="1"/>
</dbReference>
<keyword evidence="5 12" id="KW-0235">DNA replication</keyword>
<evidence type="ECO:0000256" key="13">
    <source>
        <dbReference type="PIRNR" id="PIRNR002811"/>
    </source>
</evidence>
<dbReference type="SUPFAM" id="SSF57783">
    <property type="entry name" value="Zinc beta-ribbon"/>
    <property type="match status" value="1"/>
</dbReference>
<evidence type="ECO:0000256" key="4">
    <source>
        <dbReference type="ARBA" id="ARBA00022695"/>
    </source>
</evidence>
<dbReference type="GO" id="GO:0003678">
    <property type="term" value="F:DNA helicase activity"/>
    <property type="evidence" value="ECO:0007669"/>
    <property type="project" value="InterPro"/>
</dbReference>
<dbReference type="Proteomes" id="UP000000444">
    <property type="component" value="Chromosome"/>
</dbReference>
<comment type="similarity">
    <text evidence="12 13">Belongs to the DnaG primase family.</text>
</comment>
<dbReference type="PIRSF" id="PIRSF002811">
    <property type="entry name" value="DnaG"/>
    <property type="match status" value="1"/>
</dbReference>
<evidence type="ECO:0000256" key="10">
    <source>
        <dbReference type="ARBA" id="ARBA00023125"/>
    </source>
</evidence>
<dbReference type="GO" id="GO:0003899">
    <property type="term" value="F:DNA-directed RNA polymerase activity"/>
    <property type="evidence" value="ECO:0007669"/>
    <property type="project" value="UniProtKB-UniRule"/>
</dbReference>
<sequence length="592" mass="69071">MRIEQSVINEIKDKTDILDIVSEYVKLEKRGRNYIGLCPFHDEKTPSFTVSEDKQICHCFGCKKGGNVFQFTQEIRGVSFVEAVKELGERVNIKVDVGESGAQNQIASDDLMMIKMHELMEDYYHYILMKTVEGEEALNYLKSRGFTEELLNERKIGYAPDSSHFCHDFLQKKGYDIELAYEAGLLSRNEENFSYYDRFRDRIMFPLNNAQGRTVGYSGRTYKNQEPKYLNSPETPIFQKRKLLYNIDRARRTIRQKNELILLEGFMDVIKADQAGVKQVVASMGTQISQEHTSFIRKLTSNVTLLFDGDFAGQEATLKTGQSLLQEGMNVFVVQMPSKMDPDEYITKYGQEAFKNYLDHERKAFVLYKVNLHKDEIEHNDMAYEKYLKEITDDISLMQSGILQKKVLQDVSELFKVSFDSLINEVAMHSPQTPQNYSSQGTNFSTKPKQYTKKEDAERKLLKHFMFNKDVFLEFNEELEAEDFTNSQFQSIFNILHDYYAENDHYDLSTALLYSNQEGDREALISLENLLLNRNPYEHEVQDYLNIITENRNDETPESLNEKLREAARIGDLELQKYYLEKIILINKNRMK</sequence>
<reference evidence="17 18" key="1">
    <citation type="journal article" date="2009" name="Appl. Environ. Microbiol.">
        <title>Genome analysis of the meat starter culture bacterium Staphylococcus carnosus TM300.</title>
        <authorList>
            <person name="Rosenstein R."/>
            <person name="Nerz C."/>
            <person name="Biswas L."/>
            <person name="Resch A."/>
            <person name="Raddatz G."/>
            <person name="Schuster S.C."/>
            <person name="Goetz F."/>
        </authorList>
    </citation>
    <scope>NUCLEOTIDE SEQUENCE [LARGE SCALE GENOMIC DNA]</scope>
    <source>
        <strain evidence="17 18">TM300</strain>
    </source>
</reference>
<dbReference type="GeneID" id="93793609"/>
<dbReference type="InterPro" id="IPR048453">
    <property type="entry name" value="DnaG_cat_HB"/>
</dbReference>
<keyword evidence="1 12" id="KW-0240">DNA-directed RNA polymerase</keyword>
<dbReference type="Pfam" id="PF08275">
    <property type="entry name" value="DNAG_N"/>
    <property type="match status" value="1"/>
</dbReference>
<comment type="cofactor">
    <cofactor evidence="12 13 14">
        <name>Zn(2+)</name>
        <dbReference type="ChEBI" id="CHEBI:29105"/>
    </cofactor>
    <text evidence="12 13 14">Binds 1 zinc ion per monomer.</text>
</comment>
<dbReference type="SMART" id="SM00493">
    <property type="entry name" value="TOPRIM"/>
    <property type="match status" value="1"/>
</dbReference>
<dbReference type="AlphaFoldDB" id="B9DNN3"/>
<dbReference type="GO" id="GO:0005737">
    <property type="term" value="C:cytoplasm"/>
    <property type="evidence" value="ECO:0007669"/>
    <property type="project" value="TreeGrafter"/>
</dbReference>
<dbReference type="RefSeq" id="WP_015900432.1">
    <property type="nucleotide sequence ID" value="NC_012121.1"/>
</dbReference>
<evidence type="ECO:0000256" key="9">
    <source>
        <dbReference type="ARBA" id="ARBA00022842"/>
    </source>
</evidence>
<dbReference type="InterPro" id="IPR034151">
    <property type="entry name" value="TOPRIM_DnaG_bac"/>
</dbReference>
<dbReference type="GO" id="GO:0005524">
    <property type="term" value="F:ATP binding"/>
    <property type="evidence" value="ECO:0007669"/>
    <property type="project" value="InterPro"/>
</dbReference>
<dbReference type="GO" id="GO:0008270">
    <property type="term" value="F:zinc ion binding"/>
    <property type="evidence" value="ECO:0007669"/>
    <property type="project" value="UniProtKB-UniRule"/>
</dbReference>
<keyword evidence="10 12" id="KW-0238">DNA-binding</keyword>
<keyword evidence="18" id="KW-1185">Reference proteome</keyword>
<evidence type="ECO:0000256" key="12">
    <source>
        <dbReference type="HAMAP-Rule" id="MF_00974"/>
    </source>
</evidence>
<evidence type="ECO:0000313" key="17">
    <source>
        <dbReference type="EMBL" id="CAL28091.1"/>
    </source>
</evidence>
<comment type="subunit">
    <text evidence="12">Monomer. Interacts with DnaB.</text>
</comment>
<dbReference type="GO" id="GO:0006269">
    <property type="term" value="P:DNA replication, synthesis of primer"/>
    <property type="evidence" value="ECO:0007669"/>
    <property type="project" value="UniProtKB-UniRule"/>
</dbReference>
<keyword evidence="8 12" id="KW-0862">Zinc</keyword>
<evidence type="ECO:0000256" key="8">
    <source>
        <dbReference type="ARBA" id="ARBA00022833"/>
    </source>
</evidence>
<dbReference type="KEGG" id="sca:SCA_1184"/>
<protein>
    <recommendedName>
        <fullName evidence="12 13">DNA primase</fullName>
        <ecNumber evidence="12">2.7.7.101</ecNumber>
    </recommendedName>
</protein>
<evidence type="ECO:0000256" key="14">
    <source>
        <dbReference type="PIRSR" id="PIRSR002811-1"/>
    </source>
</evidence>
<keyword evidence="11 12" id="KW-0804">Transcription</keyword>
<name>B9DNN3_STACT</name>
<dbReference type="Pfam" id="PF00772">
    <property type="entry name" value="DnaB"/>
    <property type="match status" value="1"/>
</dbReference>
<dbReference type="Pfam" id="PF13155">
    <property type="entry name" value="Toprim_2"/>
    <property type="match status" value="1"/>
</dbReference>
<evidence type="ECO:0000256" key="3">
    <source>
        <dbReference type="ARBA" id="ARBA00022679"/>
    </source>
</evidence>
<evidence type="ECO:0000313" key="18">
    <source>
        <dbReference type="Proteomes" id="UP000000444"/>
    </source>
</evidence>
<feature type="compositionally biased region" description="Polar residues" evidence="15">
    <location>
        <begin position="431"/>
        <end position="449"/>
    </location>
</feature>
<dbReference type="SMART" id="SM00400">
    <property type="entry name" value="ZnF_CHCC"/>
    <property type="match status" value="1"/>
</dbReference>
<dbReference type="Gene3D" id="1.20.50.20">
    <property type="entry name" value="DnaG, RNA polymerase domain, helical bundle"/>
    <property type="match status" value="1"/>
</dbReference>
<dbReference type="FunFam" id="3.90.580.10:FF:000001">
    <property type="entry name" value="DNA primase"/>
    <property type="match status" value="1"/>
</dbReference>
<keyword evidence="7 12" id="KW-0863">Zinc-finger</keyword>
<dbReference type="Gene3D" id="3.90.980.10">
    <property type="entry name" value="DNA primase, catalytic core, N-terminal domain"/>
    <property type="match status" value="1"/>
</dbReference>
<feature type="zinc finger region" description="CHC2-type" evidence="12 14">
    <location>
        <begin position="38"/>
        <end position="62"/>
    </location>
</feature>
<keyword evidence="3 12" id="KW-0808">Transferase</keyword>
<dbReference type="OrthoDB" id="9803773at2"/>
<dbReference type="EC" id="2.7.7.101" evidence="12"/>
<keyword evidence="2 12" id="KW-0639">Primosome</keyword>
<keyword evidence="4 12" id="KW-0548">Nucleotidyltransferase</keyword>
<feature type="domain" description="Toprim" evidence="16">
    <location>
        <begin position="258"/>
        <end position="339"/>
    </location>
</feature>
<evidence type="ECO:0000256" key="5">
    <source>
        <dbReference type="ARBA" id="ARBA00022705"/>
    </source>
</evidence>
<accession>B9DNN3</accession>
<dbReference type="HAMAP" id="MF_00974">
    <property type="entry name" value="DNA_primase_DnaG"/>
    <property type="match status" value="1"/>
</dbReference>
<dbReference type="Gene3D" id="3.40.1360.10">
    <property type="match status" value="1"/>
</dbReference>
<dbReference type="CDD" id="cd03364">
    <property type="entry name" value="TOPRIM_DnaG_primases"/>
    <property type="match status" value="1"/>
</dbReference>
<dbReference type="InterPro" id="IPR002694">
    <property type="entry name" value="Znf_CHC2"/>
</dbReference>
<dbReference type="Gene3D" id="3.90.580.10">
    <property type="entry name" value="Zinc finger, CHC2-type domain"/>
    <property type="match status" value="1"/>
</dbReference>
<dbReference type="InterPro" id="IPR030846">
    <property type="entry name" value="DnaG_bac"/>
</dbReference>
<dbReference type="GO" id="GO:1990077">
    <property type="term" value="C:primosome complex"/>
    <property type="evidence" value="ECO:0007669"/>
    <property type="project" value="UniProtKB-KW"/>
</dbReference>
<dbReference type="HOGENOM" id="CLU_013501_3_3_9"/>
<dbReference type="InterPro" id="IPR007693">
    <property type="entry name" value="DNA_helicase_DnaB-like_N"/>
</dbReference>
<dbReference type="GO" id="GO:0000428">
    <property type="term" value="C:DNA-directed RNA polymerase complex"/>
    <property type="evidence" value="ECO:0007669"/>
    <property type="project" value="UniProtKB-KW"/>
</dbReference>
<dbReference type="InterPro" id="IPR016136">
    <property type="entry name" value="DNA_helicase_N/primase_C"/>
</dbReference>
<dbReference type="EMBL" id="AM295250">
    <property type="protein sequence ID" value="CAL28091.1"/>
    <property type="molecule type" value="Genomic_DNA"/>
</dbReference>
<dbReference type="FunFam" id="3.90.980.10:FF:000001">
    <property type="entry name" value="DNA primase"/>
    <property type="match status" value="1"/>
</dbReference>
<dbReference type="InterPro" id="IPR036185">
    <property type="entry name" value="DNA_heli_DnaB-like_N_sf"/>
</dbReference>
<evidence type="ECO:0000256" key="2">
    <source>
        <dbReference type="ARBA" id="ARBA00022515"/>
    </source>
</evidence>
<dbReference type="GO" id="GO:0003677">
    <property type="term" value="F:DNA binding"/>
    <property type="evidence" value="ECO:0007669"/>
    <property type="project" value="UniProtKB-KW"/>
</dbReference>
<dbReference type="InterPro" id="IPR037068">
    <property type="entry name" value="DNA_primase_core_N_sf"/>
</dbReference>
<organism evidence="17 18">
    <name type="scientific">Staphylococcus carnosus (strain TM300)</name>
    <dbReference type="NCBI Taxonomy" id="396513"/>
    <lineage>
        <taxon>Bacteria</taxon>
        <taxon>Bacillati</taxon>
        <taxon>Bacillota</taxon>
        <taxon>Bacilli</taxon>
        <taxon>Bacillales</taxon>
        <taxon>Staphylococcaceae</taxon>
        <taxon>Staphylococcus</taxon>
    </lineage>
</organism>
<dbReference type="PROSITE" id="PS50880">
    <property type="entry name" value="TOPRIM"/>
    <property type="match status" value="1"/>
</dbReference>
<dbReference type="InterPro" id="IPR050219">
    <property type="entry name" value="DnaG_primase"/>
</dbReference>
<dbReference type="PANTHER" id="PTHR30313">
    <property type="entry name" value="DNA PRIMASE"/>
    <property type="match status" value="1"/>
</dbReference>
<dbReference type="BioCyc" id="SCAR396513:SCA_RS05930-MONOMER"/>
<dbReference type="Pfam" id="PF21650">
    <property type="entry name" value="DnaG_cat_HB"/>
    <property type="match status" value="1"/>
</dbReference>
<dbReference type="PANTHER" id="PTHR30313:SF2">
    <property type="entry name" value="DNA PRIMASE"/>
    <property type="match status" value="1"/>
</dbReference>
<dbReference type="Pfam" id="PF01807">
    <property type="entry name" value="Zn_ribbon_DnaG"/>
    <property type="match status" value="1"/>
</dbReference>
<dbReference type="eggNOG" id="COG0358">
    <property type="taxonomic scope" value="Bacteria"/>
</dbReference>
<proteinExistence type="inferred from homology"/>
<evidence type="ECO:0000256" key="7">
    <source>
        <dbReference type="ARBA" id="ARBA00022771"/>
    </source>
</evidence>
<comment type="function">
    <text evidence="12 13">RNA polymerase that catalyzes the synthesis of short RNA molecules used as primers for DNA polymerase during DNA replication.</text>
</comment>
<dbReference type="InterPro" id="IPR006171">
    <property type="entry name" value="TOPRIM_dom"/>
</dbReference>
<dbReference type="InterPro" id="IPR006295">
    <property type="entry name" value="DNA_primase_DnaG"/>
</dbReference>
<gene>
    <name evidence="12 17" type="primary">dnaG</name>
    <name evidence="17" type="ordered locus">Sca_1184</name>
</gene>
<evidence type="ECO:0000256" key="1">
    <source>
        <dbReference type="ARBA" id="ARBA00022478"/>
    </source>
</evidence>
<dbReference type="NCBIfam" id="TIGR01391">
    <property type="entry name" value="dnaG"/>
    <property type="match status" value="1"/>
</dbReference>
<feature type="region of interest" description="Disordered" evidence="15">
    <location>
        <begin position="431"/>
        <end position="450"/>
    </location>
</feature>
<keyword evidence="9" id="KW-0460">Magnesium</keyword>
<dbReference type="SUPFAM" id="SSF56731">
    <property type="entry name" value="DNA primase core"/>
    <property type="match status" value="1"/>
</dbReference>
<dbReference type="SUPFAM" id="SSF48024">
    <property type="entry name" value="N-terminal domain of DnaB helicase"/>
    <property type="match status" value="1"/>
</dbReference>
<comment type="catalytic activity">
    <reaction evidence="12">
        <text>ssDNA + n NTP = ssDNA/pppN(pN)n-1 hybrid + (n-1) diphosphate.</text>
        <dbReference type="EC" id="2.7.7.101"/>
    </reaction>
</comment>
<comment type="domain">
    <text evidence="12">Contains an N-terminal zinc-binding domain, a central core domain that contains the primase activity, and a C-terminal DnaB-binding domain.</text>
</comment>
<dbReference type="InterPro" id="IPR036977">
    <property type="entry name" value="DNA_primase_Znf_CHC2"/>
</dbReference>
<evidence type="ECO:0000256" key="11">
    <source>
        <dbReference type="ARBA" id="ARBA00023163"/>
    </source>
</evidence>
<keyword evidence="6 12" id="KW-0479">Metal-binding</keyword>
<evidence type="ECO:0000259" key="16">
    <source>
        <dbReference type="PROSITE" id="PS50880"/>
    </source>
</evidence>
<evidence type="ECO:0000256" key="6">
    <source>
        <dbReference type="ARBA" id="ARBA00022723"/>
    </source>
</evidence>